<feature type="transmembrane region" description="Helical" evidence="9">
    <location>
        <begin position="315"/>
        <end position="332"/>
    </location>
</feature>
<evidence type="ECO:0000313" key="12">
    <source>
        <dbReference type="Proteomes" id="UP000250245"/>
    </source>
</evidence>
<dbReference type="InterPro" id="IPR002656">
    <property type="entry name" value="Acyl_transf_3_dom"/>
</dbReference>
<dbReference type="EMBL" id="UASJ01000001">
    <property type="protein sequence ID" value="SQB64756.1"/>
    <property type="molecule type" value="Genomic_DNA"/>
</dbReference>
<dbReference type="PANTHER" id="PTHR23028">
    <property type="entry name" value="ACETYLTRANSFERASE"/>
    <property type="match status" value="1"/>
</dbReference>
<gene>
    <name evidence="11" type="primary">oatA_2</name>
    <name evidence="11" type="ORF">NCTC11820_01110</name>
</gene>
<dbReference type="Proteomes" id="UP000250245">
    <property type="component" value="Unassembled WGS sequence"/>
</dbReference>
<feature type="transmembrane region" description="Helical" evidence="9">
    <location>
        <begin position="39"/>
        <end position="59"/>
    </location>
</feature>
<feature type="transmembrane region" description="Helical" evidence="9">
    <location>
        <begin position="207"/>
        <end position="224"/>
    </location>
</feature>
<feature type="coiled-coil region" evidence="8">
    <location>
        <begin position="407"/>
        <end position="443"/>
    </location>
</feature>
<keyword evidence="8" id="KW-0175">Coiled coil</keyword>
<dbReference type="Pfam" id="PF01757">
    <property type="entry name" value="Acyl_transf_3"/>
    <property type="match status" value="1"/>
</dbReference>
<organism evidence="11 12">
    <name type="scientific">Mobiluncus curtisii</name>
    <dbReference type="NCBI Taxonomy" id="2051"/>
    <lineage>
        <taxon>Bacteria</taxon>
        <taxon>Bacillati</taxon>
        <taxon>Actinomycetota</taxon>
        <taxon>Actinomycetes</taxon>
        <taxon>Actinomycetales</taxon>
        <taxon>Actinomycetaceae</taxon>
        <taxon>Mobiluncus</taxon>
    </lineage>
</organism>
<feature type="transmembrane region" description="Helical" evidence="9">
    <location>
        <begin position="380"/>
        <end position="402"/>
    </location>
</feature>
<keyword evidence="5 9" id="KW-1133">Transmembrane helix</keyword>
<dbReference type="AlphaFoldDB" id="A0A2X2YK24"/>
<name>A0A2X2YK24_9ACTO</name>
<evidence type="ECO:0000256" key="1">
    <source>
        <dbReference type="ARBA" id="ARBA00004651"/>
    </source>
</evidence>
<evidence type="ECO:0000256" key="2">
    <source>
        <dbReference type="ARBA" id="ARBA00022475"/>
    </source>
</evidence>
<evidence type="ECO:0000256" key="9">
    <source>
        <dbReference type="SAM" id="Phobius"/>
    </source>
</evidence>
<dbReference type="GO" id="GO:0016747">
    <property type="term" value="F:acyltransferase activity, transferring groups other than amino-acyl groups"/>
    <property type="evidence" value="ECO:0007669"/>
    <property type="project" value="InterPro"/>
</dbReference>
<evidence type="ECO:0000256" key="5">
    <source>
        <dbReference type="ARBA" id="ARBA00022989"/>
    </source>
</evidence>
<feature type="domain" description="Acyltransferase 3" evidence="10">
    <location>
        <begin position="13"/>
        <end position="356"/>
    </location>
</feature>
<dbReference type="GO" id="GO:0005886">
    <property type="term" value="C:plasma membrane"/>
    <property type="evidence" value="ECO:0007669"/>
    <property type="project" value="UniProtKB-SubCell"/>
</dbReference>
<feature type="transmembrane region" description="Helical" evidence="9">
    <location>
        <begin position="245"/>
        <end position="265"/>
    </location>
</feature>
<keyword evidence="3 11" id="KW-0808">Transferase</keyword>
<feature type="transmembrane region" description="Helical" evidence="9">
    <location>
        <begin position="173"/>
        <end position="195"/>
    </location>
</feature>
<dbReference type="RefSeq" id="WP_013189416.1">
    <property type="nucleotide sequence ID" value="NZ_CP068112.1"/>
</dbReference>
<dbReference type="SUPFAM" id="SSF52266">
    <property type="entry name" value="SGNH hydrolase"/>
    <property type="match status" value="1"/>
</dbReference>
<keyword evidence="4 9" id="KW-0812">Transmembrane</keyword>
<proteinExistence type="predicted"/>
<feature type="transmembrane region" description="Helical" evidence="9">
    <location>
        <begin position="271"/>
        <end position="291"/>
    </location>
</feature>
<dbReference type="EC" id="2.3.1.-" evidence="11"/>
<comment type="subcellular location">
    <subcellularLocation>
        <location evidence="1">Cell membrane</location>
        <topology evidence="1">Multi-pass membrane protein</topology>
    </subcellularLocation>
</comment>
<dbReference type="InterPro" id="IPR036514">
    <property type="entry name" value="SGNH_hydro_sf"/>
</dbReference>
<accession>A0A2X2YK24</accession>
<evidence type="ECO:0000256" key="8">
    <source>
        <dbReference type="SAM" id="Coils"/>
    </source>
</evidence>
<reference evidence="11 12" key="1">
    <citation type="submission" date="2018-06" db="EMBL/GenBank/DDBJ databases">
        <authorList>
            <consortium name="Pathogen Informatics"/>
            <person name="Doyle S."/>
        </authorList>
    </citation>
    <scope>NUCLEOTIDE SEQUENCE [LARGE SCALE GENOMIC DNA]</scope>
    <source>
        <strain evidence="11 12">NCTC11820</strain>
    </source>
</reference>
<evidence type="ECO:0000256" key="7">
    <source>
        <dbReference type="ARBA" id="ARBA00023315"/>
    </source>
</evidence>
<feature type="transmembrane region" description="Helical" evidence="9">
    <location>
        <begin position="150"/>
        <end position="166"/>
    </location>
</feature>
<evidence type="ECO:0000313" key="11">
    <source>
        <dbReference type="EMBL" id="SQB64756.1"/>
    </source>
</evidence>
<feature type="transmembrane region" description="Helical" evidence="9">
    <location>
        <begin position="338"/>
        <end position="359"/>
    </location>
</feature>
<evidence type="ECO:0000256" key="4">
    <source>
        <dbReference type="ARBA" id="ARBA00022692"/>
    </source>
</evidence>
<dbReference type="OMA" id="WHMPVIA"/>
<evidence type="ECO:0000259" key="10">
    <source>
        <dbReference type="Pfam" id="PF01757"/>
    </source>
</evidence>
<keyword evidence="6 9" id="KW-0472">Membrane</keyword>
<dbReference type="Gene3D" id="3.40.50.1110">
    <property type="entry name" value="SGNH hydrolase"/>
    <property type="match status" value="1"/>
</dbReference>
<evidence type="ECO:0000256" key="3">
    <source>
        <dbReference type="ARBA" id="ARBA00022679"/>
    </source>
</evidence>
<keyword evidence="2" id="KW-1003">Cell membrane</keyword>
<keyword evidence="7 11" id="KW-0012">Acyltransferase</keyword>
<dbReference type="GeneID" id="55565595"/>
<dbReference type="InterPro" id="IPR050879">
    <property type="entry name" value="Acyltransferase_3"/>
</dbReference>
<dbReference type="PANTHER" id="PTHR23028:SF53">
    <property type="entry name" value="ACYL_TRANSF_3 DOMAIN-CONTAINING PROTEIN"/>
    <property type="match status" value="1"/>
</dbReference>
<evidence type="ECO:0000256" key="6">
    <source>
        <dbReference type="ARBA" id="ARBA00023136"/>
    </source>
</evidence>
<sequence length="669" mass="74784">MPKPIGNESRYNPGIDGLRTLAVLGVICYHLGFKWMPGGLAGVGVFFTISGYLITGNLMRSWYHHGNLGLKTFWLRRLRRLMPAVILTVLVIWALTPFFKAENWSDYRLGGLTTIFYVNNWATIFWGDSYFDQFAQSPFEHMWSLSVEEQFYLFWPLVLLLFLVISRGRRIPLLVLTSILTVGSFAWLAYGYSLGMDATRLYEGTDTRAGGLLVGAILAIAMIQPTDPSATRPLIGRVISRRDNYPAEALGWLGLGAVLVIYFFIPDSSPALFNGLLVVLSLATAALLFAVSNRYTQIYQLFALRPLAWIGERSYAMYLWHMPLIAFLYTPLQVIPVFARALIIIGATIGLAALSWTLVEDPIRRNGFFVPLWRWLARRGSLPHALWSFPLAFLLIFALVGVPTNAATSYHNQLEAKQAALAKAQAERERKAAQARALAATHTRCHQIIHVGDSTSLAMFTDAGVLNPADNAEKTYADTGATKVTNSSFGARATNQGFKDFPSGNDSIREILAGGIDKDSCFVIALGTNDAANMNVYGGTDYDTHIRTTMDIIGPNYPVLWITTVVNPNGSPRWYTKDVMDAWNAELYHQQQRYPNMWVYPWDRDVRPEWFLTGDGVHYNTIGNSERSRRFAQAVVNAWPLTLEGDKAPLLPKKRLAPKQRVVTGIPPQ</sequence>
<dbReference type="GO" id="GO:0009103">
    <property type="term" value="P:lipopolysaccharide biosynthetic process"/>
    <property type="evidence" value="ECO:0007669"/>
    <property type="project" value="TreeGrafter"/>
</dbReference>
<feature type="transmembrane region" description="Helical" evidence="9">
    <location>
        <begin position="80"/>
        <end position="99"/>
    </location>
</feature>
<protein>
    <submittedName>
        <fullName evidence="11">O-acetyltransferase OatA</fullName>
        <ecNumber evidence="11">2.3.1.-</ecNumber>
    </submittedName>
</protein>